<feature type="transmembrane region" description="Helical" evidence="1">
    <location>
        <begin position="107"/>
        <end position="129"/>
    </location>
</feature>
<keyword evidence="1" id="KW-0812">Transmembrane</keyword>
<dbReference type="GeneID" id="98670635"/>
<feature type="transmembrane region" description="Helical" evidence="1">
    <location>
        <begin position="135"/>
        <end position="153"/>
    </location>
</feature>
<keyword evidence="1" id="KW-0472">Membrane</keyword>
<keyword evidence="1" id="KW-1133">Transmembrane helix</keyword>
<feature type="transmembrane region" description="Helical" evidence="1">
    <location>
        <begin position="74"/>
        <end position="95"/>
    </location>
</feature>
<evidence type="ECO:0000313" key="4">
    <source>
        <dbReference type="Proteomes" id="UP000264179"/>
    </source>
</evidence>
<dbReference type="STRING" id="168935.AUP42_13385"/>
<protein>
    <recommendedName>
        <fullName evidence="6">YIP1 family protein</fullName>
    </recommendedName>
</protein>
<feature type="transmembrane region" description="Helical" evidence="1">
    <location>
        <begin position="165"/>
        <end position="187"/>
    </location>
</feature>
<comment type="caution">
    <text evidence="2">The sequence shown here is derived from an EMBL/GenBank/DDBJ whole genome shotgun (WGS) entry which is preliminary data.</text>
</comment>
<reference evidence="4 5" key="1">
    <citation type="journal article" date="2018" name="Nat. Biotechnol.">
        <title>A standardized bacterial taxonomy based on genome phylogeny substantially revises the tree of life.</title>
        <authorList>
            <person name="Parks D.H."/>
            <person name="Chuvochina M."/>
            <person name="Waite D.W."/>
            <person name="Rinke C."/>
            <person name="Skarshewski A."/>
            <person name="Chaumeil P.A."/>
            <person name="Hugenholtz P."/>
        </authorList>
    </citation>
    <scope>NUCLEOTIDE SEQUENCE [LARGE SCALE GENOMIC DNA]</scope>
    <source>
        <strain evidence="2">UBA8707</strain>
        <strain evidence="3">UBA9881</strain>
    </source>
</reference>
<evidence type="ECO:0008006" key="6">
    <source>
        <dbReference type="Google" id="ProtNLM"/>
    </source>
</evidence>
<dbReference type="AlphaFoldDB" id="A0A358HWY7"/>
<feature type="transmembrane region" description="Helical" evidence="1">
    <location>
        <begin position="35"/>
        <end position="54"/>
    </location>
</feature>
<evidence type="ECO:0000313" key="5">
    <source>
        <dbReference type="Proteomes" id="UP000264753"/>
    </source>
</evidence>
<sequence>MNMSSETLRALYGTWRIARGDANGLTFFDFSLNGFWRSFLAAIIVFPAFAFLRWHDLLEAPEDFPVGRYMTVEVVAYVIKWLAFPVLMYQVMPILGRTERYIGFITVYNWSSVLQMAVYLVALLLGVLFPMLGPGGFVMVAVIAMLVYGVYIARLTLSVPIPTASAIVMADFLLSMVITSIGIRLALGQLF</sequence>
<evidence type="ECO:0000313" key="2">
    <source>
        <dbReference type="EMBL" id="HBU99669.1"/>
    </source>
</evidence>
<proteinExistence type="predicted"/>
<dbReference type="EMBL" id="DOOG01000145">
    <property type="protein sequence ID" value="HBU99669.1"/>
    <property type="molecule type" value="Genomic_DNA"/>
</dbReference>
<evidence type="ECO:0000313" key="3">
    <source>
        <dbReference type="EMBL" id="HCW69771.1"/>
    </source>
</evidence>
<gene>
    <name evidence="2" type="ORF">DEF21_17445</name>
    <name evidence="3" type="ORF">DHR80_21715</name>
</gene>
<evidence type="ECO:0000256" key="1">
    <source>
        <dbReference type="SAM" id="Phobius"/>
    </source>
</evidence>
<dbReference type="Proteomes" id="UP000264753">
    <property type="component" value="Unassembled WGS sequence"/>
</dbReference>
<name>A0A358HWY7_9PROT</name>
<dbReference type="EMBL" id="DPOP01000166">
    <property type="protein sequence ID" value="HCW69771.1"/>
    <property type="molecule type" value="Genomic_DNA"/>
</dbReference>
<dbReference type="Proteomes" id="UP000264179">
    <property type="component" value="Unassembled WGS sequence"/>
</dbReference>
<dbReference type="RefSeq" id="WP_022733891.1">
    <property type="nucleotide sequence ID" value="NZ_DOOG01000145.1"/>
</dbReference>
<accession>A0A358HWY7</accession>
<organism evidence="2 5">
    <name type="scientific">Thalassospira lucentensis</name>
    <dbReference type="NCBI Taxonomy" id="168935"/>
    <lineage>
        <taxon>Bacteria</taxon>
        <taxon>Pseudomonadati</taxon>
        <taxon>Pseudomonadota</taxon>
        <taxon>Alphaproteobacteria</taxon>
        <taxon>Rhodospirillales</taxon>
        <taxon>Thalassospiraceae</taxon>
        <taxon>Thalassospira</taxon>
    </lineage>
</organism>